<name>A0AAW0VW96_CHEQU</name>
<evidence type="ECO:0000256" key="7">
    <source>
        <dbReference type="SAM" id="Phobius"/>
    </source>
</evidence>
<proteinExistence type="inferred from homology"/>
<dbReference type="GO" id="GO:0005765">
    <property type="term" value="C:lysosomal membrane"/>
    <property type="evidence" value="ECO:0007669"/>
    <property type="project" value="TreeGrafter"/>
</dbReference>
<evidence type="ECO:0000256" key="4">
    <source>
        <dbReference type="ARBA" id="ARBA00022692"/>
    </source>
</evidence>
<reference evidence="8 9" key="1">
    <citation type="journal article" date="2024" name="BMC Genomics">
        <title>Genome assembly of redclaw crayfish (Cherax quadricarinatus) provides insights into its immune adaptation and hypoxia tolerance.</title>
        <authorList>
            <person name="Liu Z."/>
            <person name="Zheng J."/>
            <person name="Li H."/>
            <person name="Fang K."/>
            <person name="Wang S."/>
            <person name="He J."/>
            <person name="Zhou D."/>
            <person name="Weng S."/>
            <person name="Chi M."/>
            <person name="Gu Z."/>
            <person name="He J."/>
            <person name="Li F."/>
            <person name="Wang M."/>
        </authorList>
    </citation>
    <scope>NUCLEOTIDE SEQUENCE [LARGE SCALE GENOMIC DNA]</scope>
    <source>
        <strain evidence="8">ZL_2023a</strain>
    </source>
</reference>
<keyword evidence="6 7" id="KW-0472">Membrane</keyword>
<feature type="transmembrane region" description="Helical" evidence="7">
    <location>
        <begin position="180"/>
        <end position="200"/>
    </location>
</feature>
<dbReference type="Proteomes" id="UP001445076">
    <property type="component" value="Unassembled WGS sequence"/>
</dbReference>
<sequence>GGGRCCRSCSLFYLVYNTIMSQEHFNSHGSVGAGGDSINTLSGDQEQLIVGLEHHHYPLPVIPALYTKLLLLVMLPAGGFLVPVFHHSGSGTDAFSVLQYLHVVIWACVMVLTWYIKAEHKKSRIFGYHDFYNLTRHLHRITFYILSGGNVILIVVGSLVKDYCLGDSISSCSLEISLTPVNYQQIIFIMEVFFAIPFVIKHIVDVVRFNVAAAPPDTLAEDVALRLTHPDSYVGVRGASNLECVLEHQADLLQVLRHRNSVLTRQVYMLSQQIQQA</sequence>
<feature type="transmembrane region" description="Helical" evidence="7">
    <location>
        <begin position="141"/>
        <end position="160"/>
    </location>
</feature>
<keyword evidence="4 7" id="KW-0812">Transmembrane</keyword>
<dbReference type="PANTHER" id="PTHR31592:SF1">
    <property type="entry name" value="TRANSMEMBRANE PROTEIN 192"/>
    <property type="match status" value="1"/>
</dbReference>
<comment type="subcellular location">
    <subcellularLocation>
        <location evidence="1">Membrane</location>
        <topology evidence="1">Multi-pass membrane protein</topology>
    </subcellularLocation>
</comment>
<feature type="non-terminal residue" evidence="8">
    <location>
        <position position="1"/>
    </location>
</feature>
<evidence type="ECO:0000256" key="2">
    <source>
        <dbReference type="ARBA" id="ARBA00006314"/>
    </source>
</evidence>
<evidence type="ECO:0000313" key="8">
    <source>
        <dbReference type="EMBL" id="KAK8721377.1"/>
    </source>
</evidence>
<evidence type="ECO:0000313" key="9">
    <source>
        <dbReference type="Proteomes" id="UP001445076"/>
    </source>
</evidence>
<comment type="similarity">
    <text evidence="2">Belongs to the TMEM192 family.</text>
</comment>
<evidence type="ECO:0000256" key="5">
    <source>
        <dbReference type="ARBA" id="ARBA00022989"/>
    </source>
</evidence>
<dbReference type="AlphaFoldDB" id="A0AAW0VW96"/>
<dbReference type="GO" id="GO:0005770">
    <property type="term" value="C:late endosome"/>
    <property type="evidence" value="ECO:0007669"/>
    <property type="project" value="TreeGrafter"/>
</dbReference>
<feature type="transmembrane region" description="Helical" evidence="7">
    <location>
        <begin position="65"/>
        <end position="85"/>
    </location>
</feature>
<dbReference type="Pfam" id="PF14802">
    <property type="entry name" value="TMEM192"/>
    <property type="match status" value="1"/>
</dbReference>
<dbReference type="InterPro" id="IPR029399">
    <property type="entry name" value="TMEM192"/>
</dbReference>
<accession>A0AAW0VW96</accession>
<evidence type="ECO:0000256" key="6">
    <source>
        <dbReference type="ARBA" id="ARBA00023136"/>
    </source>
</evidence>
<dbReference type="PANTHER" id="PTHR31592">
    <property type="entry name" value="TRANSMEMBRANE PROTEIN 192"/>
    <property type="match status" value="1"/>
</dbReference>
<feature type="transmembrane region" description="Helical" evidence="7">
    <location>
        <begin position="97"/>
        <end position="116"/>
    </location>
</feature>
<evidence type="ECO:0000256" key="3">
    <source>
        <dbReference type="ARBA" id="ARBA00014635"/>
    </source>
</evidence>
<evidence type="ECO:0000256" key="1">
    <source>
        <dbReference type="ARBA" id="ARBA00004141"/>
    </source>
</evidence>
<comment type="caution">
    <text evidence="8">The sequence shown here is derived from an EMBL/GenBank/DDBJ whole genome shotgun (WGS) entry which is preliminary data.</text>
</comment>
<protein>
    <recommendedName>
        <fullName evidence="3">Transmembrane protein 192</fullName>
    </recommendedName>
</protein>
<dbReference type="EMBL" id="JARKIK010000103">
    <property type="protein sequence ID" value="KAK8721377.1"/>
    <property type="molecule type" value="Genomic_DNA"/>
</dbReference>
<organism evidence="8 9">
    <name type="scientific">Cherax quadricarinatus</name>
    <name type="common">Australian red claw crayfish</name>
    <dbReference type="NCBI Taxonomy" id="27406"/>
    <lineage>
        <taxon>Eukaryota</taxon>
        <taxon>Metazoa</taxon>
        <taxon>Ecdysozoa</taxon>
        <taxon>Arthropoda</taxon>
        <taxon>Crustacea</taxon>
        <taxon>Multicrustacea</taxon>
        <taxon>Malacostraca</taxon>
        <taxon>Eumalacostraca</taxon>
        <taxon>Eucarida</taxon>
        <taxon>Decapoda</taxon>
        <taxon>Pleocyemata</taxon>
        <taxon>Astacidea</taxon>
        <taxon>Parastacoidea</taxon>
        <taxon>Parastacidae</taxon>
        <taxon>Cherax</taxon>
    </lineage>
</organism>
<keyword evidence="9" id="KW-1185">Reference proteome</keyword>
<keyword evidence="5 7" id="KW-1133">Transmembrane helix</keyword>
<gene>
    <name evidence="8" type="ORF">OTU49_012804</name>
</gene>